<accession>A0AAV8TRR5</accession>
<dbReference type="Pfam" id="PF22936">
    <property type="entry name" value="Pol_BBD"/>
    <property type="match status" value="1"/>
</dbReference>
<evidence type="ECO:0000259" key="6">
    <source>
        <dbReference type="PROSITE" id="PS50158"/>
    </source>
</evidence>
<sequence>MAHNNLAEEGNTNNHPPLFNGTNYSSWKNPMKYHIISEGVEYWKIIIFGPQAPLKENGELKTEMEYDDNDWKQAYINAKAMKLIYCALTVEERNRVNSFTSTKEMWERLRITHEGTNQVRETKINMLLHDYEMFVMKDGESISTMLDRFAEIINGLGNLGKHMTDSEKVKKILRSLPKEWDSQVTTIMESKDLNHLEFNALVGSLINYEIILKSRGGRGKSQKSIALKVNISSLDESDEEIDEEEDDEEIAMYARKLKKFKGLLKNQRKELNGGRNGERKKFAIERRSKGYDEKKSNEECWKCGKRGHHARECKSSSSTSNFQKSDKYDKGKKKASLLATWSDDEEAYQSNEENNLALMANSSSTSDDEEEVTLFDQDLRDSFNALQIDFEEAIEIKKNLRKKIRELVTENNALHETIDDLDSPKEDHSACLVEKENLICELDRLRKEFSYVVQAKDEKSSSTWYIDSGCSRHMSGDKNLFEEIKPKNQGYVTFGDNNKGKVIGIGKVGNSGNKVEEIESKIEELKLDEENHAPDIKTLAKAKNHPMEQVIGDLNDGLKIRRNVYENMSNSAFISLVEPKNIKEALEDENWLLTMQEELNQFKRNNVWDLVAPPKDKTIIGVKWVNRIKYDENGEANKNKSRLVAQGFYQKEGLDYNETYAPVARLEAIRLLCAFASHKRIKLNQMDVKSAFLNGYIQEEVYVKQPPGFEDHEYPDYVYKLKKALYGLKQAPRAWYERLSTFLTQHEYVRGKIDNTLFIKHVGQDMLICQIYVDDIVFGATSEFLCKEFSDLMQSEFEMSMMGELKFFLGLQIKQLKNGIFIHQSKYTKELLKKFKTEGYKVAATPMETNLILEKHEHEEDVDKKLYRGPRVQYGPRVRESSSRGDASREDDVVEPRFVSRDVQILYYKVLQNEVLIPSMRFDWSELDHSEFTDVFSEIANFGLRDFLGYQNEIYEEVVRDFYANLFVTGSNVEDVVYLKSKINEKEIFLCEANMCTLFRLSKGGVRPRASFIDFGILRNEDSDTDEEAEENFGYTEEKGADLLSQLCSDHSPPFEAMDLPLNYRLLLYAINRVVYPKKSSNNQITSLDKEILWHMEEERKINYPSLIIQMMRKKASLLRGQLKGKLVRHKGTPYAALISSLAQLQRCDLNNYAHYPYPQSWRFTHYNLRSMKLVKIVEKGWVYSYHVEKLGLTFKGEQVPLRQRSKRVADRPSSSRPSNVRRSEVSHEELNEINDQLDDLNDCVDNIQSMFVGLAKKVDAQHRMLKKIFKKLGCRHDDSSS</sequence>
<evidence type="ECO:0000259" key="7">
    <source>
        <dbReference type="PROSITE" id="PS50192"/>
    </source>
</evidence>
<keyword evidence="4" id="KW-0175">Coiled coil</keyword>
<dbReference type="EMBL" id="JAIWQS010000004">
    <property type="protein sequence ID" value="KAJ8768804.1"/>
    <property type="molecule type" value="Genomic_DNA"/>
</dbReference>
<evidence type="ECO:0008006" key="10">
    <source>
        <dbReference type="Google" id="ProtNLM"/>
    </source>
</evidence>
<dbReference type="Pfam" id="PF07727">
    <property type="entry name" value="RVT_2"/>
    <property type="match status" value="1"/>
</dbReference>
<keyword evidence="3" id="KW-0479">Metal-binding</keyword>
<evidence type="ECO:0000256" key="1">
    <source>
        <dbReference type="ARBA" id="ARBA00022750"/>
    </source>
</evidence>
<keyword evidence="3" id="KW-0863">Zinc-finger</keyword>
<keyword evidence="1" id="KW-0064">Aspartyl protease</keyword>
<gene>
    <name evidence="8" type="ORF">K2173_023708</name>
</gene>
<proteinExistence type="predicted"/>
<dbReference type="InterPro" id="IPR043502">
    <property type="entry name" value="DNA/RNA_pol_sf"/>
</dbReference>
<dbReference type="InterPro" id="IPR000727">
    <property type="entry name" value="T_SNARE_dom"/>
</dbReference>
<dbReference type="PANTHER" id="PTHR34676:SF8">
    <property type="entry name" value="TRANSMEMBRANE PROTEIN"/>
    <property type="match status" value="1"/>
</dbReference>
<feature type="domain" description="CCHC-type" evidence="6">
    <location>
        <begin position="300"/>
        <end position="315"/>
    </location>
</feature>
<dbReference type="SMART" id="SM00343">
    <property type="entry name" value="ZnF_C2HC"/>
    <property type="match status" value="1"/>
</dbReference>
<feature type="compositionally biased region" description="Low complexity" evidence="5">
    <location>
        <begin position="1212"/>
        <end position="1221"/>
    </location>
</feature>
<name>A0AAV8TRR5_9ROSI</name>
<dbReference type="GO" id="GO:0015031">
    <property type="term" value="P:protein transport"/>
    <property type="evidence" value="ECO:0007669"/>
    <property type="project" value="UniProtKB-KW"/>
</dbReference>
<protein>
    <recommendedName>
        <fullName evidence="10">Gag-pol polyprotein</fullName>
    </recommendedName>
</protein>
<dbReference type="PROSITE" id="PS50192">
    <property type="entry name" value="T_SNARE"/>
    <property type="match status" value="1"/>
</dbReference>
<reference evidence="8 9" key="1">
    <citation type="submission" date="2021-09" db="EMBL/GenBank/DDBJ databases">
        <title>Genomic insights and catalytic innovation underlie evolution of tropane alkaloids biosynthesis.</title>
        <authorList>
            <person name="Wang Y.-J."/>
            <person name="Tian T."/>
            <person name="Huang J.-P."/>
            <person name="Huang S.-X."/>
        </authorList>
    </citation>
    <scope>NUCLEOTIDE SEQUENCE [LARGE SCALE GENOMIC DNA]</scope>
    <source>
        <strain evidence="8">KIB-2018</strain>
        <tissue evidence="8">Leaf</tissue>
    </source>
</reference>
<dbReference type="PROSITE" id="PS50158">
    <property type="entry name" value="ZF_CCHC"/>
    <property type="match status" value="1"/>
</dbReference>
<dbReference type="GO" id="GO:0004190">
    <property type="term" value="F:aspartic-type endopeptidase activity"/>
    <property type="evidence" value="ECO:0007669"/>
    <property type="project" value="UniProtKB-KW"/>
</dbReference>
<dbReference type="GO" id="GO:0003676">
    <property type="term" value="F:nucleic acid binding"/>
    <property type="evidence" value="ECO:0007669"/>
    <property type="project" value="InterPro"/>
</dbReference>
<keyword evidence="9" id="KW-1185">Reference proteome</keyword>
<dbReference type="InterPro" id="IPR054722">
    <property type="entry name" value="PolX-like_BBD"/>
</dbReference>
<feature type="domain" description="T-SNARE coiled-coil homology" evidence="7">
    <location>
        <begin position="1228"/>
        <end position="1269"/>
    </location>
</feature>
<feature type="region of interest" description="Disordered" evidence="5">
    <location>
        <begin position="1204"/>
        <end position="1228"/>
    </location>
</feature>
<dbReference type="InterPro" id="IPR001878">
    <property type="entry name" value="Znf_CCHC"/>
</dbReference>
<keyword evidence="1" id="KW-0378">Hydrolase</keyword>
<dbReference type="Proteomes" id="UP001159364">
    <property type="component" value="Linkage Group LG04"/>
</dbReference>
<dbReference type="GO" id="GO:0008270">
    <property type="term" value="F:zinc ion binding"/>
    <property type="evidence" value="ECO:0007669"/>
    <property type="project" value="UniProtKB-KW"/>
</dbReference>
<keyword evidence="2" id="KW-0813">Transport</keyword>
<evidence type="ECO:0000256" key="5">
    <source>
        <dbReference type="SAM" id="MobiDB-lite"/>
    </source>
</evidence>
<dbReference type="SUPFAM" id="SSF57756">
    <property type="entry name" value="Retrovirus zinc finger-like domains"/>
    <property type="match status" value="1"/>
</dbReference>
<dbReference type="Gene3D" id="4.10.60.10">
    <property type="entry name" value="Zinc finger, CCHC-type"/>
    <property type="match status" value="1"/>
</dbReference>
<dbReference type="InterPro" id="IPR036875">
    <property type="entry name" value="Znf_CCHC_sf"/>
</dbReference>
<keyword evidence="2" id="KW-0653">Protein transport</keyword>
<evidence type="ECO:0000313" key="8">
    <source>
        <dbReference type="EMBL" id="KAJ8768804.1"/>
    </source>
</evidence>
<keyword evidence="3" id="KW-0862">Zinc</keyword>
<evidence type="ECO:0000256" key="3">
    <source>
        <dbReference type="PROSITE-ProRule" id="PRU00047"/>
    </source>
</evidence>
<dbReference type="InterPro" id="IPR013103">
    <property type="entry name" value="RVT_2"/>
</dbReference>
<dbReference type="PANTHER" id="PTHR34676">
    <property type="entry name" value="DUF4219 DOMAIN-CONTAINING PROTEIN-RELATED"/>
    <property type="match status" value="1"/>
</dbReference>
<feature type="coiled-coil region" evidence="4">
    <location>
        <begin position="390"/>
        <end position="417"/>
    </location>
</feature>
<keyword evidence="1" id="KW-0645">Protease</keyword>
<evidence type="ECO:0000256" key="4">
    <source>
        <dbReference type="SAM" id="Coils"/>
    </source>
</evidence>
<evidence type="ECO:0000256" key="2">
    <source>
        <dbReference type="ARBA" id="ARBA00022927"/>
    </source>
</evidence>
<dbReference type="SUPFAM" id="SSF56672">
    <property type="entry name" value="DNA/RNA polymerases"/>
    <property type="match status" value="1"/>
</dbReference>
<evidence type="ECO:0000313" key="9">
    <source>
        <dbReference type="Proteomes" id="UP001159364"/>
    </source>
</evidence>
<comment type="caution">
    <text evidence="8">The sequence shown here is derived from an EMBL/GenBank/DDBJ whole genome shotgun (WGS) entry which is preliminary data.</text>
</comment>
<dbReference type="Pfam" id="PF14223">
    <property type="entry name" value="Retrotran_gag_2"/>
    <property type="match status" value="1"/>
</dbReference>
<organism evidence="8 9">
    <name type="scientific">Erythroxylum novogranatense</name>
    <dbReference type="NCBI Taxonomy" id="1862640"/>
    <lineage>
        <taxon>Eukaryota</taxon>
        <taxon>Viridiplantae</taxon>
        <taxon>Streptophyta</taxon>
        <taxon>Embryophyta</taxon>
        <taxon>Tracheophyta</taxon>
        <taxon>Spermatophyta</taxon>
        <taxon>Magnoliopsida</taxon>
        <taxon>eudicotyledons</taxon>
        <taxon>Gunneridae</taxon>
        <taxon>Pentapetalae</taxon>
        <taxon>rosids</taxon>
        <taxon>fabids</taxon>
        <taxon>Malpighiales</taxon>
        <taxon>Erythroxylaceae</taxon>
        <taxon>Erythroxylum</taxon>
    </lineage>
</organism>